<dbReference type="InterPro" id="IPR028098">
    <property type="entry name" value="Glyco_trans_4-like_N"/>
</dbReference>
<feature type="domain" description="Glycosyl transferase family 1" evidence="1">
    <location>
        <begin position="186"/>
        <end position="342"/>
    </location>
</feature>
<reference evidence="3 4" key="1">
    <citation type="submission" date="2017-07" db="EMBL/GenBank/DDBJ databases">
        <title>Mechanisms for carbon and nitrogen cycling indicate functional differentiation within the Candidate Phyla Radiation.</title>
        <authorList>
            <person name="Danczak R.E."/>
            <person name="Johnston M.D."/>
            <person name="Kenah C."/>
            <person name="Slattery M."/>
            <person name="Wrighton K.C."/>
            <person name="Wilkins M.J."/>
        </authorList>
    </citation>
    <scope>NUCLEOTIDE SEQUENCE [LARGE SCALE GENOMIC DNA]</scope>
    <source>
        <strain evidence="3">Licking1014_85</strain>
    </source>
</reference>
<dbReference type="EMBL" id="VMGI01000068">
    <property type="protein sequence ID" value="TSC92365.1"/>
    <property type="molecule type" value="Genomic_DNA"/>
</dbReference>
<dbReference type="Proteomes" id="UP000315589">
    <property type="component" value="Unassembled WGS sequence"/>
</dbReference>
<dbReference type="Gene3D" id="3.40.50.2000">
    <property type="entry name" value="Glycogen Phosphorylase B"/>
    <property type="match status" value="2"/>
</dbReference>
<sequence>MTNIIYIASDSAISGGAKVVFDLIENLDKKNFNVFLIAPKGELIEKSRKYCKNIFKISLQKSELFKTTKKIRQIIFEIIKKNQSDKNIVHIHGNKALVFGALAMRKLKISKIYTEHRWTNDFHLKSRFREMVQIRYLRCILKKFDKVIAVSRAVEDFLLERKIVHSGKIQVIYNGVRNISENTSHYSNQEKITIGSLGSLNYVKNYKKLIDIVKNINTEIPFQIKIYGSGPEKDELNEKIIQLNLSDKIQIHDPVQSPYPVLKTFDIFVSTATTESFGLAILEAMSVGLPVIAYNGGALSEIIENEKDGILVENNRIDLFCEKLKELIEYSQKRRILGERAYIKAKQFSIEKFIQNHQGIYNII</sequence>
<organism evidence="3 4">
    <name type="scientific">Candidatus Berkelbacteria bacterium Licking1014_85</name>
    <dbReference type="NCBI Taxonomy" id="2017148"/>
    <lineage>
        <taxon>Bacteria</taxon>
        <taxon>Candidatus Berkelbacteria</taxon>
    </lineage>
</organism>
<dbReference type="PANTHER" id="PTHR45947">
    <property type="entry name" value="SULFOQUINOVOSYL TRANSFERASE SQD2"/>
    <property type="match status" value="1"/>
</dbReference>
<dbReference type="Pfam" id="PF00534">
    <property type="entry name" value="Glycos_transf_1"/>
    <property type="match status" value="1"/>
</dbReference>
<proteinExistence type="predicted"/>
<accession>A0A554LHN3</accession>
<evidence type="ECO:0000313" key="3">
    <source>
        <dbReference type="EMBL" id="TSC92365.1"/>
    </source>
</evidence>
<evidence type="ECO:0000259" key="1">
    <source>
        <dbReference type="Pfam" id="PF00534"/>
    </source>
</evidence>
<keyword evidence="3" id="KW-0808">Transferase</keyword>
<protein>
    <submittedName>
        <fullName evidence="3">Group 1 glycosyl transferase</fullName>
    </submittedName>
</protein>
<gene>
    <name evidence="3" type="ORF">CEN91_478</name>
</gene>
<name>A0A554LHN3_9BACT</name>
<comment type="caution">
    <text evidence="3">The sequence shown here is derived from an EMBL/GenBank/DDBJ whole genome shotgun (WGS) entry which is preliminary data.</text>
</comment>
<evidence type="ECO:0000259" key="2">
    <source>
        <dbReference type="Pfam" id="PF13439"/>
    </source>
</evidence>
<dbReference type="AlphaFoldDB" id="A0A554LHN3"/>
<dbReference type="SUPFAM" id="SSF53756">
    <property type="entry name" value="UDP-Glycosyltransferase/glycogen phosphorylase"/>
    <property type="match status" value="1"/>
</dbReference>
<dbReference type="InterPro" id="IPR001296">
    <property type="entry name" value="Glyco_trans_1"/>
</dbReference>
<dbReference type="InterPro" id="IPR050194">
    <property type="entry name" value="Glycosyltransferase_grp1"/>
</dbReference>
<dbReference type="PANTHER" id="PTHR45947:SF3">
    <property type="entry name" value="SULFOQUINOVOSYL TRANSFERASE SQD2"/>
    <property type="match status" value="1"/>
</dbReference>
<feature type="domain" description="Glycosyltransferase subfamily 4-like N-terminal" evidence="2">
    <location>
        <begin position="14"/>
        <end position="176"/>
    </location>
</feature>
<dbReference type="GO" id="GO:0016757">
    <property type="term" value="F:glycosyltransferase activity"/>
    <property type="evidence" value="ECO:0007669"/>
    <property type="project" value="InterPro"/>
</dbReference>
<dbReference type="Pfam" id="PF13439">
    <property type="entry name" value="Glyco_transf_4"/>
    <property type="match status" value="1"/>
</dbReference>
<evidence type="ECO:0000313" key="4">
    <source>
        <dbReference type="Proteomes" id="UP000315589"/>
    </source>
</evidence>
<dbReference type="CDD" id="cd03801">
    <property type="entry name" value="GT4_PimA-like"/>
    <property type="match status" value="1"/>
</dbReference>